<name>A0A1G4U5K3_9HYPH</name>
<proteinExistence type="predicted"/>
<keyword evidence="1" id="KW-0472">Membrane</keyword>
<organism evidence="3 4">
    <name type="scientific">Rhizobium mongolense subsp. loessense</name>
    <dbReference type="NCBI Taxonomy" id="158890"/>
    <lineage>
        <taxon>Bacteria</taxon>
        <taxon>Pseudomonadati</taxon>
        <taxon>Pseudomonadota</taxon>
        <taxon>Alphaproteobacteria</taxon>
        <taxon>Hyphomicrobiales</taxon>
        <taxon>Rhizobiaceae</taxon>
        <taxon>Rhizobium/Agrobacterium group</taxon>
        <taxon>Rhizobium</taxon>
    </lineage>
</organism>
<dbReference type="Proteomes" id="UP000199542">
    <property type="component" value="Unassembled WGS sequence"/>
</dbReference>
<evidence type="ECO:0000256" key="1">
    <source>
        <dbReference type="SAM" id="Phobius"/>
    </source>
</evidence>
<sequence length="169" mass="18479">MSILRRFTGDQKGAAAVEFAILALPFFLVIFAIIEIAIMCFVAAGLDAALHKTARQVRVGTAATDHWDLNIFKATLCGNLVYYFDCSNSLLVRATVITDMNSVNKISGIADGTLSVSEDFNIGSAGDYVLIQAFLPWIPVVQYYSYSSSKLDDGRYVLGSAELFKNEPF</sequence>
<keyword evidence="1" id="KW-1133">Transmembrane helix</keyword>
<feature type="transmembrane region" description="Helical" evidence="1">
    <location>
        <begin position="20"/>
        <end position="46"/>
    </location>
</feature>
<keyword evidence="1" id="KW-0812">Transmembrane</keyword>
<dbReference type="AlphaFoldDB" id="A0A1G4U5K3"/>
<evidence type="ECO:0000313" key="3">
    <source>
        <dbReference type="EMBL" id="SCW88904.1"/>
    </source>
</evidence>
<dbReference type="InterPro" id="IPR012495">
    <property type="entry name" value="TadE-like_dom"/>
</dbReference>
<evidence type="ECO:0000259" key="2">
    <source>
        <dbReference type="Pfam" id="PF07811"/>
    </source>
</evidence>
<gene>
    <name evidence="3" type="ORF">SAMN02927900_06162</name>
</gene>
<dbReference type="EMBL" id="FMTM01000018">
    <property type="protein sequence ID" value="SCW88904.1"/>
    <property type="molecule type" value="Genomic_DNA"/>
</dbReference>
<accession>A0A1G4U5K3</accession>
<dbReference type="RefSeq" id="WP_092588522.1">
    <property type="nucleotide sequence ID" value="NZ_FMTM01000018.1"/>
</dbReference>
<protein>
    <submittedName>
        <fullName evidence="3">Flp pilus assembly protein TadG</fullName>
    </submittedName>
</protein>
<dbReference type="Pfam" id="PF07811">
    <property type="entry name" value="TadE"/>
    <property type="match status" value="1"/>
</dbReference>
<feature type="domain" description="TadE-like" evidence="2">
    <location>
        <begin position="13"/>
        <end position="55"/>
    </location>
</feature>
<reference evidence="3 4" key="1">
    <citation type="submission" date="2016-10" db="EMBL/GenBank/DDBJ databases">
        <authorList>
            <person name="de Groot N.N."/>
        </authorList>
    </citation>
    <scope>NUCLEOTIDE SEQUENCE [LARGE SCALE GENOMIC DNA]</scope>
    <source>
        <strain evidence="3 4">CGMCC 1.3401</strain>
    </source>
</reference>
<evidence type="ECO:0000313" key="4">
    <source>
        <dbReference type="Proteomes" id="UP000199542"/>
    </source>
</evidence>